<dbReference type="PRINTS" id="PR00385">
    <property type="entry name" value="P450"/>
</dbReference>
<dbReference type="GO" id="GO:0046872">
    <property type="term" value="F:metal ion binding"/>
    <property type="evidence" value="ECO:0007669"/>
    <property type="project" value="UniProtKB-KW"/>
</dbReference>
<comment type="function">
    <text evidence="2">May be involved in the metabolism of insect hormones and in the breakdown of synthetic insecticides.</text>
</comment>
<dbReference type="GO" id="GO:0005789">
    <property type="term" value="C:endoplasmic reticulum membrane"/>
    <property type="evidence" value="ECO:0007669"/>
    <property type="project" value="UniProtKB-SubCell"/>
</dbReference>
<dbReference type="Proteomes" id="UP001566132">
    <property type="component" value="Unassembled WGS sequence"/>
</dbReference>
<dbReference type="InterPro" id="IPR002401">
    <property type="entry name" value="Cyt_P450_E_grp-I"/>
</dbReference>
<evidence type="ECO:0000313" key="18">
    <source>
        <dbReference type="Proteomes" id="UP001566132"/>
    </source>
</evidence>
<keyword evidence="7 14" id="KW-0479">Metal-binding</keyword>
<dbReference type="InterPro" id="IPR017972">
    <property type="entry name" value="Cyt_P450_CS"/>
</dbReference>
<evidence type="ECO:0000256" key="10">
    <source>
        <dbReference type="ARBA" id="ARBA00023002"/>
    </source>
</evidence>
<comment type="subcellular location">
    <subcellularLocation>
        <location evidence="4">Endoplasmic reticulum membrane</location>
        <topology evidence="4">Peripheral membrane protein</topology>
    </subcellularLocation>
    <subcellularLocation>
        <location evidence="3">Microsome membrane</location>
        <topology evidence="3">Peripheral membrane protein</topology>
    </subcellularLocation>
</comment>
<keyword evidence="11 14" id="KW-0408">Iron</keyword>
<feature type="transmembrane region" description="Helical" evidence="16">
    <location>
        <begin position="27"/>
        <end position="47"/>
    </location>
</feature>
<keyword evidence="8" id="KW-0256">Endoplasmic reticulum</keyword>
<organism evidence="17 18">
    <name type="scientific">Hypothenemus hampei</name>
    <name type="common">Coffee berry borer</name>
    <dbReference type="NCBI Taxonomy" id="57062"/>
    <lineage>
        <taxon>Eukaryota</taxon>
        <taxon>Metazoa</taxon>
        <taxon>Ecdysozoa</taxon>
        <taxon>Arthropoda</taxon>
        <taxon>Hexapoda</taxon>
        <taxon>Insecta</taxon>
        <taxon>Pterygota</taxon>
        <taxon>Neoptera</taxon>
        <taxon>Endopterygota</taxon>
        <taxon>Coleoptera</taxon>
        <taxon>Polyphaga</taxon>
        <taxon>Cucujiformia</taxon>
        <taxon>Curculionidae</taxon>
        <taxon>Scolytinae</taxon>
        <taxon>Hypothenemus</taxon>
    </lineage>
</organism>
<comment type="similarity">
    <text evidence="5 15">Belongs to the cytochrome P450 family.</text>
</comment>
<dbReference type="Pfam" id="PF00067">
    <property type="entry name" value="p450"/>
    <property type="match status" value="1"/>
</dbReference>
<evidence type="ECO:0000256" key="2">
    <source>
        <dbReference type="ARBA" id="ARBA00003690"/>
    </source>
</evidence>
<evidence type="ECO:0000256" key="1">
    <source>
        <dbReference type="ARBA" id="ARBA00001971"/>
    </source>
</evidence>
<dbReference type="AlphaFoldDB" id="A0ABD1EQA4"/>
<keyword evidence="10 15" id="KW-0560">Oxidoreductase</keyword>
<keyword evidence="16" id="KW-0812">Transmembrane</keyword>
<evidence type="ECO:0000256" key="5">
    <source>
        <dbReference type="ARBA" id="ARBA00010617"/>
    </source>
</evidence>
<keyword evidence="13 16" id="KW-0472">Membrane</keyword>
<comment type="cofactor">
    <cofactor evidence="1 14">
        <name>heme</name>
        <dbReference type="ChEBI" id="CHEBI:30413"/>
    </cofactor>
</comment>
<evidence type="ECO:0000256" key="3">
    <source>
        <dbReference type="ARBA" id="ARBA00004174"/>
    </source>
</evidence>
<reference evidence="17 18" key="1">
    <citation type="submission" date="2024-05" db="EMBL/GenBank/DDBJ databases">
        <title>Genetic variation in Jamaican populations of the coffee berry borer (Hypothenemus hampei).</title>
        <authorList>
            <person name="Errbii M."/>
            <person name="Myrie A."/>
        </authorList>
    </citation>
    <scope>NUCLEOTIDE SEQUENCE [LARGE SCALE GENOMIC DNA]</scope>
    <source>
        <strain evidence="17">JA-Hopewell-2020-01-JO</strain>
        <tissue evidence="17">Whole body</tissue>
    </source>
</reference>
<dbReference type="EMBL" id="JBDJPC010000005">
    <property type="protein sequence ID" value="KAL1500942.1"/>
    <property type="molecule type" value="Genomic_DNA"/>
</dbReference>
<evidence type="ECO:0000256" key="4">
    <source>
        <dbReference type="ARBA" id="ARBA00004406"/>
    </source>
</evidence>
<evidence type="ECO:0000256" key="9">
    <source>
        <dbReference type="ARBA" id="ARBA00022848"/>
    </source>
</evidence>
<evidence type="ECO:0000313" key="17">
    <source>
        <dbReference type="EMBL" id="KAL1500942.1"/>
    </source>
</evidence>
<keyword evidence="18" id="KW-1185">Reference proteome</keyword>
<name>A0ABD1EQA4_HYPHA</name>
<feature type="binding site" description="axial binding residue" evidence="14">
    <location>
        <position position="462"/>
    </location>
    <ligand>
        <name>heme</name>
        <dbReference type="ChEBI" id="CHEBI:30413"/>
    </ligand>
    <ligandPart>
        <name>Fe</name>
        <dbReference type="ChEBI" id="CHEBI:18248"/>
    </ligandPart>
</feature>
<dbReference type="InterPro" id="IPR001128">
    <property type="entry name" value="Cyt_P450"/>
</dbReference>
<dbReference type="GO" id="GO:0004497">
    <property type="term" value="F:monooxygenase activity"/>
    <property type="evidence" value="ECO:0007669"/>
    <property type="project" value="UniProtKB-KW"/>
</dbReference>
<sequence length="518" mass="60436">MSFCFQSVSLKQKIIFLKLFSLFKMTVLSYITEILIILTVILLKFLWGRNRKFEWANDIPGPKTLPVIGNALTLYCRDYEIFFQNLMQCCQNFPSPMKLSTGLKLYVIFSDPFQVEKIFTSNALLNKDDLYKYIEVFYGESLITGSGSKWKKDRRLLSPLFLIKNIKQYFPAMLKHSEILVDILQTHEDGLSFNVERFLHRAVTDIVNETIIGFKANCQRTNELDSFIHHITRAYNLVHQRMIKPWLQIEFLYKLSKNYRQQMEAKDVIYNFFRKSLEHAKEQHVHQGNGEAVRSMLDQMLDIRDEVPHFASDEEILHHLITLFSAGEDTITLITSFTLVMLGLHPECQNKVAQELHSVLGDDNLQEFHLSKLTYLEMVIKETMRLFPIAPLVLRQASQDTELESWKIPQGTTVSVNIFHIHRDKRHWLKPQEFYPEHFLPEAVSKRHPYAYLPFSAGSRGCLGKRYAYMAMEVILATILRRYSVKTEGSLNNLELSADLSVRLKGNNYSIKISKRVF</sequence>
<comment type="caution">
    <text evidence="17">The sequence shown here is derived from an EMBL/GenBank/DDBJ whole genome shotgun (WGS) entry which is preliminary data.</text>
</comment>
<dbReference type="PANTHER" id="PTHR24291:SF189">
    <property type="entry name" value="CYTOCHROME P450 4C3-RELATED"/>
    <property type="match status" value="1"/>
</dbReference>
<evidence type="ECO:0000256" key="8">
    <source>
        <dbReference type="ARBA" id="ARBA00022824"/>
    </source>
</evidence>
<keyword evidence="6 14" id="KW-0349">Heme</keyword>
<keyword evidence="9" id="KW-0492">Microsome</keyword>
<evidence type="ECO:0000256" key="13">
    <source>
        <dbReference type="ARBA" id="ARBA00023136"/>
    </source>
</evidence>
<dbReference type="PANTHER" id="PTHR24291">
    <property type="entry name" value="CYTOCHROME P450 FAMILY 4"/>
    <property type="match status" value="1"/>
</dbReference>
<dbReference type="SUPFAM" id="SSF48264">
    <property type="entry name" value="Cytochrome P450"/>
    <property type="match status" value="1"/>
</dbReference>
<dbReference type="InterPro" id="IPR050196">
    <property type="entry name" value="Cytochrome_P450_Monoox"/>
</dbReference>
<dbReference type="PRINTS" id="PR00463">
    <property type="entry name" value="EP450I"/>
</dbReference>
<evidence type="ECO:0000256" key="14">
    <source>
        <dbReference type="PIRSR" id="PIRSR602401-1"/>
    </source>
</evidence>
<evidence type="ECO:0000256" key="15">
    <source>
        <dbReference type="RuleBase" id="RU000461"/>
    </source>
</evidence>
<evidence type="ECO:0000256" key="11">
    <source>
        <dbReference type="ARBA" id="ARBA00023004"/>
    </source>
</evidence>
<evidence type="ECO:0000256" key="6">
    <source>
        <dbReference type="ARBA" id="ARBA00022617"/>
    </source>
</evidence>
<evidence type="ECO:0000256" key="16">
    <source>
        <dbReference type="SAM" id="Phobius"/>
    </source>
</evidence>
<gene>
    <name evidence="17" type="ORF">ABEB36_006356</name>
</gene>
<evidence type="ECO:0008006" key="19">
    <source>
        <dbReference type="Google" id="ProtNLM"/>
    </source>
</evidence>
<dbReference type="InterPro" id="IPR036396">
    <property type="entry name" value="Cyt_P450_sf"/>
</dbReference>
<evidence type="ECO:0000256" key="12">
    <source>
        <dbReference type="ARBA" id="ARBA00023033"/>
    </source>
</evidence>
<dbReference type="Gene3D" id="1.10.630.10">
    <property type="entry name" value="Cytochrome P450"/>
    <property type="match status" value="1"/>
</dbReference>
<accession>A0ABD1EQA4</accession>
<keyword evidence="16" id="KW-1133">Transmembrane helix</keyword>
<evidence type="ECO:0000256" key="7">
    <source>
        <dbReference type="ARBA" id="ARBA00022723"/>
    </source>
</evidence>
<keyword evidence="12 15" id="KW-0503">Monooxygenase</keyword>
<proteinExistence type="inferred from homology"/>
<dbReference type="PROSITE" id="PS00086">
    <property type="entry name" value="CYTOCHROME_P450"/>
    <property type="match status" value="1"/>
</dbReference>
<protein>
    <recommendedName>
        <fullName evidence="19">Cytochrome P450</fullName>
    </recommendedName>
</protein>